<dbReference type="Proteomes" id="UP000053201">
    <property type="component" value="Unassembled WGS sequence"/>
</dbReference>
<dbReference type="InParanoid" id="A0A0L0HQ68"/>
<evidence type="ECO:0000313" key="2">
    <source>
        <dbReference type="EMBL" id="KND03085.1"/>
    </source>
</evidence>
<protein>
    <submittedName>
        <fullName evidence="2">Uncharacterized protein</fullName>
    </submittedName>
</protein>
<evidence type="ECO:0000256" key="1">
    <source>
        <dbReference type="SAM" id="MobiDB-lite"/>
    </source>
</evidence>
<gene>
    <name evidence="2" type="ORF">SPPG_08990</name>
</gene>
<name>A0A0L0HQ68_SPIPD</name>
<accession>A0A0L0HQ68</accession>
<keyword evidence="3" id="KW-1185">Reference proteome</keyword>
<organism evidence="2 3">
    <name type="scientific">Spizellomyces punctatus (strain DAOM BR117)</name>
    <dbReference type="NCBI Taxonomy" id="645134"/>
    <lineage>
        <taxon>Eukaryota</taxon>
        <taxon>Fungi</taxon>
        <taxon>Fungi incertae sedis</taxon>
        <taxon>Chytridiomycota</taxon>
        <taxon>Chytridiomycota incertae sedis</taxon>
        <taxon>Chytridiomycetes</taxon>
        <taxon>Spizellomycetales</taxon>
        <taxon>Spizellomycetaceae</taxon>
        <taxon>Spizellomyces</taxon>
    </lineage>
</organism>
<proteinExistence type="predicted"/>
<feature type="region of interest" description="Disordered" evidence="1">
    <location>
        <begin position="1"/>
        <end position="84"/>
    </location>
</feature>
<feature type="compositionally biased region" description="Low complexity" evidence="1">
    <location>
        <begin position="48"/>
        <end position="61"/>
    </location>
</feature>
<dbReference type="VEuPathDB" id="FungiDB:SPPG_08990"/>
<evidence type="ECO:0000313" key="3">
    <source>
        <dbReference type="Proteomes" id="UP000053201"/>
    </source>
</evidence>
<dbReference type="OrthoDB" id="2127634at2759"/>
<dbReference type="AlphaFoldDB" id="A0A0L0HQ68"/>
<feature type="compositionally biased region" description="Basic and acidic residues" evidence="1">
    <location>
        <begin position="62"/>
        <end position="73"/>
    </location>
</feature>
<dbReference type="GeneID" id="27692115"/>
<feature type="compositionally biased region" description="Polar residues" evidence="1">
    <location>
        <begin position="27"/>
        <end position="47"/>
    </location>
</feature>
<reference evidence="2 3" key="1">
    <citation type="submission" date="2009-08" db="EMBL/GenBank/DDBJ databases">
        <title>The Genome Sequence of Spizellomyces punctatus strain DAOM BR117.</title>
        <authorList>
            <consortium name="The Broad Institute Genome Sequencing Platform"/>
            <person name="Russ C."/>
            <person name="Cuomo C."/>
            <person name="Shea T."/>
            <person name="Young S.K."/>
            <person name="Zeng Q."/>
            <person name="Koehrsen M."/>
            <person name="Haas B."/>
            <person name="Borodovsky M."/>
            <person name="Guigo R."/>
            <person name="Alvarado L."/>
            <person name="Berlin A."/>
            <person name="Bochicchio J."/>
            <person name="Borenstein D."/>
            <person name="Chapman S."/>
            <person name="Chen Z."/>
            <person name="Engels R."/>
            <person name="Freedman E."/>
            <person name="Gellesch M."/>
            <person name="Goldberg J."/>
            <person name="Griggs A."/>
            <person name="Gujja S."/>
            <person name="Heiman D."/>
            <person name="Hepburn T."/>
            <person name="Howarth C."/>
            <person name="Jen D."/>
            <person name="Larson L."/>
            <person name="Lewis B."/>
            <person name="Mehta T."/>
            <person name="Park D."/>
            <person name="Pearson M."/>
            <person name="Roberts A."/>
            <person name="Saif S."/>
            <person name="Shenoy N."/>
            <person name="Sisk P."/>
            <person name="Stolte C."/>
            <person name="Sykes S."/>
            <person name="Thomson T."/>
            <person name="Walk T."/>
            <person name="White J."/>
            <person name="Yandava C."/>
            <person name="Burger G."/>
            <person name="Gray M.W."/>
            <person name="Holland P.W.H."/>
            <person name="King N."/>
            <person name="Lang F.B.F."/>
            <person name="Roger A.J."/>
            <person name="Ruiz-Trillo I."/>
            <person name="Lander E."/>
            <person name="Nusbaum C."/>
        </authorList>
    </citation>
    <scope>NUCLEOTIDE SEQUENCE [LARGE SCALE GENOMIC DNA]</scope>
    <source>
        <strain evidence="2 3">DAOM BR117</strain>
    </source>
</reference>
<dbReference type="RefSeq" id="XP_016611124.1">
    <property type="nucleotide sequence ID" value="XM_016757141.1"/>
</dbReference>
<dbReference type="EMBL" id="KQ257452">
    <property type="protein sequence ID" value="KND03085.1"/>
    <property type="molecule type" value="Genomic_DNA"/>
</dbReference>
<sequence length="84" mass="8608">MSSNTEYLDTSRADVPITTATGDRVSTFGSGLQPTAGTQSSAELQDSTATAAALASAGAHTTHIDHDAPHTAQEKPTLPRHGGY</sequence>